<evidence type="ECO:0000259" key="1">
    <source>
        <dbReference type="Pfam" id="PF01494"/>
    </source>
</evidence>
<dbReference type="InterPro" id="IPR036188">
    <property type="entry name" value="FAD/NAD-bd_sf"/>
</dbReference>
<dbReference type="Gene3D" id="3.50.50.60">
    <property type="entry name" value="FAD/NAD(P)-binding domain"/>
    <property type="match status" value="1"/>
</dbReference>
<reference evidence="2" key="1">
    <citation type="journal article" date="2019" name="Sci. Rep.">
        <title>Draft genome of Tanacetum cinerariifolium, the natural source of mosquito coil.</title>
        <authorList>
            <person name="Yamashiro T."/>
            <person name="Shiraishi A."/>
            <person name="Satake H."/>
            <person name="Nakayama K."/>
        </authorList>
    </citation>
    <scope>NUCLEOTIDE SEQUENCE</scope>
</reference>
<dbReference type="EMBL" id="BKCJ011013206">
    <property type="protein sequence ID" value="GFC66921.1"/>
    <property type="molecule type" value="Genomic_DNA"/>
</dbReference>
<feature type="non-terminal residue" evidence="2">
    <location>
        <position position="1"/>
    </location>
</feature>
<dbReference type="SUPFAM" id="SSF51905">
    <property type="entry name" value="FAD/NAD(P)-binding domain"/>
    <property type="match status" value="1"/>
</dbReference>
<gene>
    <name evidence="2" type="ORF">Tci_838891</name>
</gene>
<dbReference type="PANTHER" id="PTHR46496:SF6">
    <property type="entry name" value="ZEAXANTHIN EPOXIDASE, CHLOROPLASTIC-LIKE ISOFORM X1"/>
    <property type="match status" value="1"/>
</dbReference>
<evidence type="ECO:0000313" key="2">
    <source>
        <dbReference type="EMBL" id="GFC66921.1"/>
    </source>
</evidence>
<organism evidence="2">
    <name type="scientific">Tanacetum cinerariifolium</name>
    <name type="common">Dalmatian daisy</name>
    <name type="synonym">Chrysanthemum cinerariifolium</name>
    <dbReference type="NCBI Taxonomy" id="118510"/>
    <lineage>
        <taxon>Eukaryota</taxon>
        <taxon>Viridiplantae</taxon>
        <taxon>Streptophyta</taxon>
        <taxon>Embryophyta</taxon>
        <taxon>Tracheophyta</taxon>
        <taxon>Spermatophyta</taxon>
        <taxon>Magnoliopsida</taxon>
        <taxon>eudicotyledons</taxon>
        <taxon>Gunneridae</taxon>
        <taxon>Pentapetalae</taxon>
        <taxon>asterids</taxon>
        <taxon>campanulids</taxon>
        <taxon>Asterales</taxon>
        <taxon>Asteraceae</taxon>
        <taxon>Asteroideae</taxon>
        <taxon>Anthemideae</taxon>
        <taxon>Anthemidinae</taxon>
        <taxon>Tanacetum</taxon>
    </lineage>
</organism>
<accession>A0A699QNY1</accession>
<dbReference type="PRINTS" id="PR00420">
    <property type="entry name" value="RNGMNOXGNASE"/>
</dbReference>
<dbReference type="PANTHER" id="PTHR46496">
    <property type="match status" value="1"/>
</dbReference>
<proteinExistence type="predicted"/>
<name>A0A699QNY1_TANCI</name>
<dbReference type="GO" id="GO:0071949">
    <property type="term" value="F:FAD binding"/>
    <property type="evidence" value="ECO:0007669"/>
    <property type="project" value="InterPro"/>
</dbReference>
<dbReference type="AlphaFoldDB" id="A0A699QNY1"/>
<dbReference type="Pfam" id="PF01494">
    <property type="entry name" value="FAD_binding_3"/>
    <property type="match status" value="1"/>
</dbReference>
<sequence>IYDRDMIYSWGAGRVTLLGDAAHPMQPNLGLGGCLAIQDCHQLILELENIMKCGTNAFNSDEIASALKRYEDKRLLRTTIVLGVTRIASKSLSFYQPFTKMGMLWLPPITFQVNELIFNSALPHFMNWMLTGN</sequence>
<comment type="caution">
    <text evidence="2">The sequence shown here is derived from an EMBL/GenBank/DDBJ whole genome shotgun (WGS) entry which is preliminary data.</text>
</comment>
<protein>
    <submittedName>
        <fullName evidence="2">Zeaxanthin epoxidase, chloroplastic-like</fullName>
    </submittedName>
</protein>
<dbReference type="InterPro" id="IPR002938">
    <property type="entry name" value="FAD-bd"/>
</dbReference>
<feature type="domain" description="FAD-binding" evidence="1">
    <location>
        <begin position="8"/>
        <end position="52"/>
    </location>
</feature>